<dbReference type="EMBL" id="JAPEIS010000013">
    <property type="protein sequence ID" value="KAJ8060211.1"/>
    <property type="molecule type" value="Genomic_DNA"/>
</dbReference>
<feature type="compositionally biased region" description="Basic and acidic residues" evidence="1">
    <location>
        <begin position="189"/>
        <end position="200"/>
    </location>
</feature>
<dbReference type="OrthoDB" id="10560078at2759"/>
<feature type="region of interest" description="Disordered" evidence="1">
    <location>
        <begin position="1"/>
        <end position="54"/>
    </location>
</feature>
<dbReference type="AlphaFoldDB" id="A0A9X0DE54"/>
<proteinExistence type="predicted"/>
<gene>
    <name evidence="2" type="ORF">OCU04_010554</name>
</gene>
<accession>A0A9X0DE54</accession>
<evidence type="ECO:0000256" key="1">
    <source>
        <dbReference type="SAM" id="MobiDB-lite"/>
    </source>
</evidence>
<reference evidence="2" key="1">
    <citation type="submission" date="2022-11" db="EMBL/GenBank/DDBJ databases">
        <title>Genome Resource of Sclerotinia nivalis Strain SnTB1, a Plant Pathogen Isolated from American Ginseng.</title>
        <authorList>
            <person name="Fan S."/>
        </authorList>
    </citation>
    <scope>NUCLEOTIDE SEQUENCE</scope>
    <source>
        <strain evidence="2">SnTB1</strain>
    </source>
</reference>
<evidence type="ECO:0000313" key="3">
    <source>
        <dbReference type="Proteomes" id="UP001152300"/>
    </source>
</evidence>
<evidence type="ECO:0000313" key="2">
    <source>
        <dbReference type="EMBL" id="KAJ8060211.1"/>
    </source>
</evidence>
<protein>
    <submittedName>
        <fullName evidence="2">Uncharacterized protein</fullName>
    </submittedName>
</protein>
<comment type="caution">
    <text evidence="2">The sequence shown here is derived from an EMBL/GenBank/DDBJ whole genome shotgun (WGS) entry which is preliminary data.</text>
</comment>
<name>A0A9X0DE54_9HELO</name>
<feature type="region of interest" description="Disordered" evidence="1">
    <location>
        <begin position="178"/>
        <end position="213"/>
    </location>
</feature>
<dbReference type="Proteomes" id="UP001152300">
    <property type="component" value="Unassembled WGS sequence"/>
</dbReference>
<feature type="compositionally biased region" description="Low complexity" evidence="1">
    <location>
        <begin position="178"/>
        <end position="188"/>
    </location>
</feature>
<feature type="compositionally biased region" description="Polar residues" evidence="1">
    <location>
        <begin position="15"/>
        <end position="30"/>
    </location>
</feature>
<organism evidence="2 3">
    <name type="scientific">Sclerotinia nivalis</name>
    <dbReference type="NCBI Taxonomy" id="352851"/>
    <lineage>
        <taxon>Eukaryota</taxon>
        <taxon>Fungi</taxon>
        <taxon>Dikarya</taxon>
        <taxon>Ascomycota</taxon>
        <taxon>Pezizomycotina</taxon>
        <taxon>Leotiomycetes</taxon>
        <taxon>Helotiales</taxon>
        <taxon>Sclerotiniaceae</taxon>
        <taxon>Sclerotinia</taxon>
    </lineage>
</organism>
<keyword evidence="3" id="KW-1185">Reference proteome</keyword>
<sequence>MPTRPARPSLIRRNAQYQVPLTAEAQNQAGRAQLDRPVANSDERPIAQASSSELVDDETQLAEYNALVAEQREYLQRYQENRAAEAAQAPEVSQQFDAAAMFARIEREQAAVDSLPPHVRRTRSEEFAWTHRHIVGGSLSQHHSDVYPGPQALDAETMAAGIYNARIDWVAQNAQASFASSSSSAMRPDTPRPDTPRPDTSRPVFSRTQWSSHSRQDLRLNPYAAPFVPRRQLAVNLLASVQEGEEEVGQGFEIIDIGTPSAENGEKEPAVDSENATIAESSTSVAANTSAATANDHSWYERMVDQIVGDYDDDNTAIYSYPTAIGSNRTS</sequence>